<sequence length="228" mass="26757">MDLYGQKSKSIPQKIVIHLLEAVFLYLAWWILFGHGGDWAQQHLHISNLAVKSRREIVFIFSIVIFIRMAYTMFFLVKRRIPWGESIDVPFAFALYYIGFTLFTLPAQHAIDVTDYLAVGLFVLGCGLNTIGETLRDIWKKQQTNNGKLYTGGFFKYSRHINYFGDLLWVTAYAIITRNWHAFVIPVFLFCFFAFYNAPKLDKHLRSKYGQDFDDYARKTKMLIPFIY</sequence>
<feature type="transmembrane region" description="Helical" evidence="1">
    <location>
        <begin position="182"/>
        <end position="198"/>
    </location>
</feature>
<dbReference type="PROSITE" id="PS50244">
    <property type="entry name" value="S5A_REDUCTASE"/>
    <property type="match status" value="1"/>
</dbReference>
<feature type="transmembrane region" description="Helical" evidence="1">
    <location>
        <begin position="57"/>
        <end position="77"/>
    </location>
</feature>
<evidence type="ECO:0000256" key="1">
    <source>
        <dbReference type="SAM" id="Phobius"/>
    </source>
</evidence>
<evidence type="ECO:0000313" key="3">
    <source>
        <dbReference type="Proteomes" id="UP000321479"/>
    </source>
</evidence>
<dbReference type="InterPro" id="IPR010721">
    <property type="entry name" value="UstE-like"/>
</dbReference>
<accession>A0A5B8UZV1</accession>
<keyword evidence="1" id="KW-0472">Membrane</keyword>
<dbReference type="AlphaFoldDB" id="A0A5B8UZV1"/>
<dbReference type="KEGG" id="mgin:FRZ54_17555"/>
<dbReference type="OrthoDB" id="9779233at2"/>
<dbReference type="GO" id="GO:0032259">
    <property type="term" value="P:methylation"/>
    <property type="evidence" value="ECO:0007669"/>
    <property type="project" value="UniProtKB-KW"/>
</dbReference>
<proteinExistence type="predicted"/>
<dbReference type="Gene3D" id="1.20.120.1630">
    <property type="match status" value="1"/>
</dbReference>
<feature type="transmembrane region" description="Helical" evidence="1">
    <location>
        <begin position="15"/>
        <end position="37"/>
    </location>
</feature>
<feature type="transmembrane region" description="Helical" evidence="1">
    <location>
        <begin position="89"/>
        <end position="111"/>
    </location>
</feature>
<keyword evidence="2" id="KW-0489">Methyltransferase</keyword>
<keyword evidence="3" id="KW-1185">Reference proteome</keyword>
<feature type="transmembrane region" description="Helical" evidence="1">
    <location>
        <begin position="117"/>
        <end position="139"/>
    </location>
</feature>
<reference evidence="2 3" key="1">
    <citation type="journal article" date="2017" name="Curr. Microbiol.">
        <title>Mucilaginibacter ginsenosidivorans sp. nov., Isolated from Soil of Ginseng Field.</title>
        <authorList>
            <person name="Kim M.M."/>
            <person name="Siddiqi M.Z."/>
            <person name="Im W.T."/>
        </authorList>
    </citation>
    <scope>NUCLEOTIDE SEQUENCE [LARGE SCALE GENOMIC DNA]</scope>
    <source>
        <strain evidence="2 3">Gsoil 3017</strain>
    </source>
</reference>
<dbReference type="PANTHER" id="PTHR32251:SF17">
    <property type="entry name" value="STEROID 5-ALPHA REDUCTASE C-TERMINAL DOMAIN-CONTAINING PROTEIN"/>
    <property type="match status" value="1"/>
</dbReference>
<dbReference type="GO" id="GO:0016020">
    <property type="term" value="C:membrane"/>
    <property type="evidence" value="ECO:0007669"/>
    <property type="project" value="TreeGrafter"/>
</dbReference>
<dbReference type="RefSeq" id="WP_147032989.1">
    <property type="nucleotide sequence ID" value="NZ_CP042436.1"/>
</dbReference>
<organism evidence="2 3">
    <name type="scientific">Mucilaginibacter ginsenosidivorans</name>
    <dbReference type="NCBI Taxonomy" id="398053"/>
    <lineage>
        <taxon>Bacteria</taxon>
        <taxon>Pseudomonadati</taxon>
        <taxon>Bacteroidota</taxon>
        <taxon>Sphingobacteriia</taxon>
        <taxon>Sphingobacteriales</taxon>
        <taxon>Sphingobacteriaceae</taxon>
        <taxon>Mucilaginibacter</taxon>
    </lineage>
</organism>
<name>A0A5B8UZV1_9SPHI</name>
<protein>
    <submittedName>
        <fullName evidence="2">Isoprenylcysteine carboxylmethyltransferase family protein</fullName>
    </submittedName>
</protein>
<keyword evidence="2" id="KW-0808">Transferase</keyword>
<dbReference type="Pfam" id="PF06966">
    <property type="entry name" value="DUF1295"/>
    <property type="match status" value="1"/>
</dbReference>
<dbReference type="EMBL" id="CP042436">
    <property type="protein sequence ID" value="QEC64305.1"/>
    <property type="molecule type" value="Genomic_DNA"/>
</dbReference>
<gene>
    <name evidence="2" type="ORF">FRZ54_17555</name>
</gene>
<dbReference type="PANTHER" id="PTHR32251">
    <property type="entry name" value="3-OXO-5-ALPHA-STEROID 4-DEHYDROGENASE"/>
    <property type="match status" value="1"/>
</dbReference>
<dbReference type="GO" id="GO:0008168">
    <property type="term" value="F:methyltransferase activity"/>
    <property type="evidence" value="ECO:0007669"/>
    <property type="project" value="UniProtKB-KW"/>
</dbReference>
<keyword evidence="1" id="KW-1133">Transmembrane helix</keyword>
<keyword evidence="1" id="KW-0812">Transmembrane</keyword>
<dbReference type="Proteomes" id="UP000321479">
    <property type="component" value="Chromosome"/>
</dbReference>
<evidence type="ECO:0000313" key="2">
    <source>
        <dbReference type="EMBL" id="QEC64305.1"/>
    </source>
</evidence>